<dbReference type="Gene3D" id="3.90.550.10">
    <property type="entry name" value="Spore Coat Polysaccharide Biosynthesis Protein SpsA, Chain A"/>
    <property type="match status" value="1"/>
</dbReference>
<dbReference type="InterPro" id="IPR050793">
    <property type="entry name" value="CMP-NeuNAc_synthase"/>
</dbReference>
<name>A0ABW3KC46_9BACT</name>
<keyword evidence="2" id="KW-1185">Reference proteome</keyword>
<gene>
    <name evidence="1" type="ORF">ACFQ21_27010</name>
</gene>
<dbReference type="SUPFAM" id="SSF53448">
    <property type="entry name" value="Nucleotide-diphospho-sugar transferases"/>
    <property type="match status" value="1"/>
</dbReference>
<accession>A0ABW3KC46</accession>
<evidence type="ECO:0000313" key="2">
    <source>
        <dbReference type="Proteomes" id="UP001597112"/>
    </source>
</evidence>
<dbReference type="RefSeq" id="WP_377585030.1">
    <property type="nucleotide sequence ID" value="NZ_JBHTKA010000015.1"/>
</dbReference>
<protein>
    <submittedName>
        <fullName evidence="1">Cytidylyltransferase domain-containing protein</fullName>
    </submittedName>
</protein>
<keyword evidence="1" id="KW-0548">Nucleotidyltransferase</keyword>
<evidence type="ECO:0000313" key="1">
    <source>
        <dbReference type="EMBL" id="MFD1003005.1"/>
    </source>
</evidence>
<dbReference type="Proteomes" id="UP001597112">
    <property type="component" value="Unassembled WGS sequence"/>
</dbReference>
<reference evidence="2" key="1">
    <citation type="journal article" date="2019" name="Int. J. Syst. Evol. Microbiol.">
        <title>The Global Catalogue of Microorganisms (GCM) 10K type strain sequencing project: providing services to taxonomists for standard genome sequencing and annotation.</title>
        <authorList>
            <consortium name="The Broad Institute Genomics Platform"/>
            <consortium name="The Broad Institute Genome Sequencing Center for Infectious Disease"/>
            <person name="Wu L."/>
            <person name="Ma J."/>
        </authorList>
    </citation>
    <scope>NUCLEOTIDE SEQUENCE [LARGE SCALE GENOMIC DNA]</scope>
    <source>
        <strain evidence="2">CCUG 58938</strain>
    </source>
</reference>
<dbReference type="GO" id="GO:0016779">
    <property type="term" value="F:nucleotidyltransferase activity"/>
    <property type="evidence" value="ECO:0007669"/>
    <property type="project" value="UniProtKB-KW"/>
</dbReference>
<dbReference type="PANTHER" id="PTHR21485:SF6">
    <property type="entry name" value="N-ACYLNEURAMINATE CYTIDYLYLTRANSFERASE-RELATED"/>
    <property type="match status" value="1"/>
</dbReference>
<proteinExistence type="predicted"/>
<organism evidence="1 2">
    <name type="scientific">Ohtaekwangia kribbensis</name>
    <dbReference type="NCBI Taxonomy" id="688913"/>
    <lineage>
        <taxon>Bacteria</taxon>
        <taxon>Pseudomonadati</taxon>
        <taxon>Bacteroidota</taxon>
        <taxon>Cytophagia</taxon>
        <taxon>Cytophagales</taxon>
        <taxon>Fulvivirgaceae</taxon>
        <taxon>Ohtaekwangia</taxon>
    </lineage>
</organism>
<dbReference type="InterPro" id="IPR029044">
    <property type="entry name" value="Nucleotide-diphossugar_trans"/>
</dbReference>
<dbReference type="PANTHER" id="PTHR21485">
    <property type="entry name" value="HAD SUPERFAMILY MEMBERS CMAS AND KDSC"/>
    <property type="match status" value="1"/>
</dbReference>
<keyword evidence="1" id="KW-0808">Transferase</keyword>
<dbReference type="InterPro" id="IPR003329">
    <property type="entry name" value="Cytidylyl_trans"/>
</dbReference>
<comment type="caution">
    <text evidence="1">The sequence shown here is derived from an EMBL/GenBank/DDBJ whole genome shotgun (WGS) entry which is preliminary data.</text>
</comment>
<dbReference type="CDD" id="cd02513">
    <property type="entry name" value="CMP-NeuAc_Synthase"/>
    <property type="match status" value="1"/>
</dbReference>
<dbReference type="EMBL" id="JBHTKA010000015">
    <property type="protein sequence ID" value="MFD1003005.1"/>
    <property type="molecule type" value="Genomic_DNA"/>
</dbReference>
<dbReference type="Pfam" id="PF02348">
    <property type="entry name" value="CTP_transf_3"/>
    <property type="match status" value="1"/>
</dbReference>
<sequence>MKKDICFFLPTRKGSQRVKSKNTRPFAGISGGILELKLRQLMECKTLSNVVLSTNDEFSMEIATKIDPHQSKIKVIQRPDHLCLDTTVLTDLIKYVPEIVKESHIIWGHTTTPFVKAEDYDTGIEKYFSKLEEGYDSLISVMPLQNFLLDQRGDVFNYDAGANRWPRTQDLPVLYEVNHAMFITSRDIYLKESNRIGSKPYLYEQDKIKSFDIDWIDDFLIAEAIYDKLFKV</sequence>